<evidence type="ECO:0000313" key="5">
    <source>
        <dbReference type="RefSeq" id="XP_039124837.1"/>
    </source>
</evidence>
<accession>A0AB40BC02</accession>
<dbReference type="GO" id="GO:0005634">
    <property type="term" value="C:nucleus"/>
    <property type="evidence" value="ECO:0007669"/>
    <property type="project" value="TreeGrafter"/>
</dbReference>
<feature type="region of interest" description="Disordered" evidence="2">
    <location>
        <begin position="99"/>
        <end position="212"/>
    </location>
</feature>
<evidence type="ECO:0000259" key="3">
    <source>
        <dbReference type="PROSITE" id="PS50102"/>
    </source>
</evidence>
<evidence type="ECO:0000256" key="1">
    <source>
        <dbReference type="PROSITE-ProRule" id="PRU00176"/>
    </source>
</evidence>
<dbReference type="FunFam" id="1.20.1390.10:FF:000005">
    <property type="entry name" value="RNA binding (RRM/RBD/RNP motifs) family protein"/>
    <property type="match status" value="1"/>
</dbReference>
<dbReference type="PANTHER" id="PTHR14738">
    <property type="entry name" value="ZINC FINGER CCCH DOMAIN-CONTAINING PROTEIN 14"/>
    <property type="match status" value="1"/>
</dbReference>
<feature type="compositionally biased region" description="Basic and acidic residues" evidence="2">
    <location>
        <begin position="495"/>
        <end position="511"/>
    </location>
</feature>
<dbReference type="InterPro" id="IPR012677">
    <property type="entry name" value="Nucleotide-bd_a/b_plait_sf"/>
</dbReference>
<dbReference type="InterPro" id="IPR035979">
    <property type="entry name" value="RBD_domain_sf"/>
</dbReference>
<dbReference type="RefSeq" id="XP_039124837.1">
    <property type="nucleotide sequence ID" value="XM_039268903.1"/>
</dbReference>
<keyword evidence="4" id="KW-1185">Reference proteome</keyword>
<feature type="region of interest" description="Disordered" evidence="2">
    <location>
        <begin position="490"/>
        <end position="525"/>
    </location>
</feature>
<feature type="compositionally biased region" description="Basic residues" evidence="2">
    <location>
        <begin position="177"/>
        <end position="198"/>
    </location>
</feature>
<feature type="region of interest" description="Disordered" evidence="2">
    <location>
        <begin position="667"/>
        <end position="709"/>
    </location>
</feature>
<evidence type="ECO:0000256" key="2">
    <source>
        <dbReference type="SAM" id="MobiDB-lite"/>
    </source>
</evidence>
<sequence length="709" mass="78571">MDDGERDGDARTFRANFSGEGAAMLRERVKEKLKEFMGDYTDDTLVEYVIVLLKNGRRKDEAMKELNVFLGDDSVSFVSWLWDHLSSNLHVYVQPKESIPEKATKAKPTLDVLSGKRSQEENAAGNKLADSENEREKLNKESRSRRNREWKGLVQEISSVPIQKSFTGSTQHEGKNHQRKTIGRRSRSPRLHSNRKRVRQEEELSVKQRESASVPVIDAPRRLLQFAVRDAVKPIQRPSSRAEPAIKRLRSVVSTSNTDSVLDERPQRKRSVGRVAGPVATALKAAAEAAEDVSKVRHSGSVFDRLDRSASTKRIINRTSDLEEHVPEVEYDDYDQIPGSNYSDFQGRREYFGEFNGDTAMLDRDNEVATDSASDDDGYDCLGVSRSRDFDFSQSVSSASRDNKSLMVQYSVAQDVDEVLRKTKPAIEDLPTSAASKGTSKIVNISVNVNTWKPPHYKECRDATKGENQMAVDRSEASAAKPSAQVLKENVTAKTENENAKTQKDTLKEPQKVAGSVPGSYTSGRTEDVDSRTVFVSNVHFAATKDTLSRHFNKFGEVLKVIILTDAATSQPTGSAYVEFLRKESAELALSLNGTSFMSRILKVVRRSSAHPEAAAMMIGWPRSARGSPYTSRLSRGIPYSRGVLPSVFRGRLPLKSGARSLQWRREASAQKGSQTASAAAGNTVLSPTGRNLTYVRPDTKTDASSAAV</sequence>
<dbReference type="Pfam" id="PF01480">
    <property type="entry name" value="PWI"/>
    <property type="match status" value="1"/>
</dbReference>
<feature type="domain" description="RRM" evidence="3">
    <location>
        <begin position="532"/>
        <end position="609"/>
    </location>
</feature>
<organism evidence="4 5">
    <name type="scientific">Dioscorea cayennensis subsp. rotundata</name>
    <name type="common">White Guinea yam</name>
    <name type="synonym">Dioscorea rotundata</name>
    <dbReference type="NCBI Taxonomy" id="55577"/>
    <lineage>
        <taxon>Eukaryota</taxon>
        <taxon>Viridiplantae</taxon>
        <taxon>Streptophyta</taxon>
        <taxon>Embryophyta</taxon>
        <taxon>Tracheophyta</taxon>
        <taxon>Spermatophyta</taxon>
        <taxon>Magnoliopsida</taxon>
        <taxon>Liliopsida</taxon>
        <taxon>Dioscoreales</taxon>
        <taxon>Dioscoreaceae</taxon>
        <taxon>Dioscorea</taxon>
    </lineage>
</organism>
<evidence type="ECO:0000313" key="4">
    <source>
        <dbReference type="Proteomes" id="UP001515500"/>
    </source>
</evidence>
<evidence type="ECO:0000313" key="6">
    <source>
        <dbReference type="RefSeq" id="XP_039124838.1"/>
    </source>
</evidence>
<reference evidence="5 6" key="1">
    <citation type="submission" date="2025-04" db="UniProtKB">
        <authorList>
            <consortium name="RefSeq"/>
        </authorList>
    </citation>
    <scope>IDENTIFICATION</scope>
</reference>
<dbReference type="Gene3D" id="3.30.70.330">
    <property type="match status" value="1"/>
</dbReference>
<dbReference type="SMART" id="SM00360">
    <property type="entry name" value="RRM"/>
    <property type="match status" value="1"/>
</dbReference>
<dbReference type="GeneID" id="120261157"/>
<dbReference type="SUPFAM" id="SSF54928">
    <property type="entry name" value="RNA-binding domain, RBD"/>
    <property type="match status" value="1"/>
</dbReference>
<dbReference type="InterPro" id="IPR002483">
    <property type="entry name" value="PWI_dom"/>
</dbReference>
<dbReference type="GO" id="GO:0005737">
    <property type="term" value="C:cytoplasm"/>
    <property type="evidence" value="ECO:0007669"/>
    <property type="project" value="TreeGrafter"/>
</dbReference>
<dbReference type="RefSeq" id="XP_039124838.1">
    <property type="nucleotide sequence ID" value="XM_039268904.1"/>
</dbReference>
<feature type="compositionally biased region" description="Polar residues" evidence="2">
    <location>
        <begin position="156"/>
        <end position="171"/>
    </location>
</feature>
<protein>
    <submittedName>
        <fullName evidence="5 6">Uncharacterized protein LOC120261157 isoform X1</fullName>
    </submittedName>
</protein>
<name>A0AB40BC02_DIOCR</name>
<dbReference type="AlphaFoldDB" id="A0AB40BC02"/>
<gene>
    <name evidence="5 6" type="primary">LOC120261157</name>
</gene>
<proteinExistence type="predicted"/>
<dbReference type="Pfam" id="PF00076">
    <property type="entry name" value="RRM_1"/>
    <property type="match status" value="1"/>
</dbReference>
<dbReference type="GO" id="GO:0008143">
    <property type="term" value="F:poly(A) binding"/>
    <property type="evidence" value="ECO:0007669"/>
    <property type="project" value="InterPro"/>
</dbReference>
<dbReference type="InterPro" id="IPR000504">
    <property type="entry name" value="RRM_dom"/>
</dbReference>
<feature type="compositionally biased region" description="Basic and acidic residues" evidence="2">
    <location>
        <begin position="129"/>
        <end position="151"/>
    </location>
</feature>
<keyword evidence="1" id="KW-0694">RNA-binding</keyword>
<dbReference type="InterPro" id="IPR040366">
    <property type="entry name" value="Nab2/ZC3H14"/>
</dbReference>
<dbReference type="GO" id="GO:0043488">
    <property type="term" value="P:regulation of mRNA stability"/>
    <property type="evidence" value="ECO:0007669"/>
    <property type="project" value="InterPro"/>
</dbReference>
<dbReference type="Proteomes" id="UP001515500">
    <property type="component" value="Chromosome 5"/>
</dbReference>
<dbReference type="PANTHER" id="PTHR14738:SF32">
    <property type="entry name" value="RNA BINDING (RRM_RBD_RNP MOTIFS) FAMILY PROTEIN"/>
    <property type="match status" value="1"/>
</dbReference>
<dbReference type="Gene3D" id="1.20.1390.10">
    <property type="entry name" value="PWI domain"/>
    <property type="match status" value="1"/>
</dbReference>
<dbReference type="PROSITE" id="PS50102">
    <property type="entry name" value="RRM"/>
    <property type="match status" value="1"/>
</dbReference>
<feature type="compositionally biased region" description="Basic and acidic residues" evidence="2">
    <location>
        <begin position="199"/>
        <end position="210"/>
    </location>
</feature>